<dbReference type="InterPro" id="IPR036259">
    <property type="entry name" value="MFS_trans_sf"/>
</dbReference>
<protein>
    <submittedName>
        <fullName evidence="3">Fused MFS/spermidine synthase</fullName>
    </submittedName>
</protein>
<feature type="transmembrane region" description="Helical" evidence="2">
    <location>
        <begin position="149"/>
        <end position="169"/>
    </location>
</feature>
<dbReference type="Gene3D" id="1.20.1250.20">
    <property type="entry name" value="MFS general substrate transporter like domains"/>
    <property type="match status" value="2"/>
</dbReference>
<organism evidence="3">
    <name type="scientific">Singulisphaera sp. Ch08</name>
    <dbReference type="NCBI Taxonomy" id="3120278"/>
    <lineage>
        <taxon>Bacteria</taxon>
        <taxon>Pseudomonadati</taxon>
        <taxon>Planctomycetota</taxon>
        <taxon>Planctomycetia</taxon>
        <taxon>Isosphaerales</taxon>
        <taxon>Isosphaeraceae</taxon>
        <taxon>Singulisphaera</taxon>
    </lineage>
</organism>
<keyword evidence="1" id="KW-0620">Polyamine biosynthesis</keyword>
<feature type="transmembrane region" description="Helical" evidence="2">
    <location>
        <begin position="286"/>
        <end position="304"/>
    </location>
</feature>
<accession>A0AAU7CSU8</accession>
<dbReference type="InterPro" id="IPR029063">
    <property type="entry name" value="SAM-dependent_MTases_sf"/>
</dbReference>
<evidence type="ECO:0000256" key="2">
    <source>
        <dbReference type="SAM" id="Phobius"/>
    </source>
</evidence>
<name>A0AAU7CSU8_9BACT</name>
<evidence type="ECO:0000256" key="1">
    <source>
        <dbReference type="ARBA" id="ARBA00023115"/>
    </source>
</evidence>
<gene>
    <name evidence="3" type="ORF">V5E97_19890</name>
</gene>
<feature type="transmembrane region" description="Helical" evidence="2">
    <location>
        <begin position="45"/>
        <end position="65"/>
    </location>
</feature>
<dbReference type="RefSeq" id="WP_406701051.1">
    <property type="nucleotide sequence ID" value="NZ_CP155447.1"/>
</dbReference>
<dbReference type="GO" id="GO:0010487">
    <property type="term" value="F:thermospermine synthase activity"/>
    <property type="evidence" value="ECO:0007669"/>
    <property type="project" value="TreeGrafter"/>
</dbReference>
<feature type="transmembrane region" description="Helical" evidence="2">
    <location>
        <begin position="12"/>
        <end position="33"/>
    </location>
</feature>
<proteinExistence type="predicted"/>
<keyword evidence="2" id="KW-0812">Transmembrane</keyword>
<keyword evidence="2" id="KW-1133">Transmembrane helix</keyword>
<dbReference type="GO" id="GO:0006596">
    <property type="term" value="P:polyamine biosynthetic process"/>
    <property type="evidence" value="ECO:0007669"/>
    <property type="project" value="UniProtKB-KW"/>
</dbReference>
<dbReference type="PANTHER" id="PTHR43317">
    <property type="entry name" value="THERMOSPERMINE SYNTHASE ACAULIS5"/>
    <property type="match status" value="1"/>
</dbReference>
<reference evidence="3" key="1">
    <citation type="submission" date="2024-05" db="EMBL/GenBank/DDBJ databases">
        <title>Planctomycetes of the genus Singulisphaera possess chitinolytic capabilities.</title>
        <authorList>
            <person name="Ivanova A."/>
        </authorList>
    </citation>
    <scope>NUCLEOTIDE SEQUENCE</scope>
    <source>
        <strain evidence="3">Ch08T</strain>
    </source>
</reference>
<feature type="transmembrane region" description="Helical" evidence="2">
    <location>
        <begin position="481"/>
        <end position="498"/>
    </location>
</feature>
<dbReference type="AlphaFoldDB" id="A0AAU7CSU8"/>
<dbReference type="NCBIfam" id="NF037959">
    <property type="entry name" value="MFS_SpdSyn"/>
    <property type="match status" value="3"/>
</dbReference>
<sequence>MMGLVVRLLPYLLSFLSSLCIMILELVASRLVATHVGASLSVWTSVIGIMLGGICLGNVLGGRLADRVEPSRAVGPLYALGAFLTLSCLWMNAVVGLTPGLESMPWNLRTVVVVTLDFLIPATVLGMIGPVVAKMAVEQSRKAGSAIGDVYFFGAVGSIVGTFLAGFILMYLAPISTIVTIVAAVLALLAAALIGTPVGTIVGLLTAALLGLGSIAPLVRMIPVQGVTLGSIPINPLALGGHVLSIALAIIGVRRLLEARRLSAVEAATDVVGPVGHSDKTTLTDLAILSFVASLAFMSLEMVAGRLVTRHLGSSIYGWTSIIGVLLGGLSLGNLLGGKIADYIQREKQASWLFMVASMLTLSILLLETPPQWFARIWMDGESKAILSLPISVSKLPLPRGELYLQWPARVLLAVFAVFFLPSVAMGTVSPVVAKLAVERLRGSKRTGTAIGQVYAWGMVGSILGTFLTGFVLIDTLGSKGVLLILAAALAFAATSLGSVWHAAWAGIPLGLCVIAFIPAPWFQKQGLQWGIREESGNPATTEDAIAWVDESDYYYIKVTNEPVAEGQKRTLVLDNLIHGYFILDHPERLDYDYEHIYALVAHRLAQAKKLEDEAAKSKSAPLNNLFLGGGAYTFQRYMQHTYPGAEVDVAEIDPAVTYANHKALGLPEKTTINTSWGDARQFVERNQNSKQYDLIFGDAFNDFSVPWHLTTKQFNDKIAKMMSPNGIYMINIIDAYKSDETAKEVARTKIADEDITDAKAKSQVEREEREQALKYGGFLGAWVKTAKLTFPHVYIFGTDNTPGSGLRETFVVVASKQPLENLIKDLGSKDDDPKFFQNDELFEPKPFGEDDQKQVEVRSRGIVLTDDYAPVENLLAPVAATRGDD</sequence>
<feature type="transmembrane region" description="Helical" evidence="2">
    <location>
        <begin position="77"/>
        <end position="98"/>
    </location>
</feature>
<feature type="transmembrane region" description="Helical" evidence="2">
    <location>
        <begin position="504"/>
        <end position="523"/>
    </location>
</feature>
<dbReference type="EMBL" id="CP155447">
    <property type="protein sequence ID" value="XBH08216.1"/>
    <property type="molecule type" value="Genomic_DNA"/>
</dbReference>
<feature type="transmembrane region" description="Helical" evidence="2">
    <location>
        <begin position="411"/>
        <end position="434"/>
    </location>
</feature>
<keyword evidence="2" id="KW-0472">Membrane</keyword>
<feature type="transmembrane region" description="Helical" evidence="2">
    <location>
        <begin position="118"/>
        <end position="137"/>
    </location>
</feature>
<feature type="transmembrane region" description="Helical" evidence="2">
    <location>
        <begin position="350"/>
        <end position="367"/>
    </location>
</feature>
<dbReference type="PANTHER" id="PTHR43317:SF1">
    <property type="entry name" value="THERMOSPERMINE SYNTHASE ACAULIS5"/>
    <property type="match status" value="1"/>
</dbReference>
<feature type="transmembrane region" description="Helical" evidence="2">
    <location>
        <begin position="175"/>
        <end position="194"/>
    </location>
</feature>
<evidence type="ECO:0000313" key="3">
    <source>
        <dbReference type="EMBL" id="XBH08216.1"/>
    </source>
</evidence>
<feature type="transmembrane region" description="Helical" evidence="2">
    <location>
        <begin position="234"/>
        <end position="253"/>
    </location>
</feature>
<feature type="transmembrane region" description="Helical" evidence="2">
    <location>
        <begin position="316"/>
        <end position="338"/>
    </location>
</feature>
<dbReference type="SUPFAM" id="SSF103473">
    <property type="entry name" value="MFS general substrate transporter"/>
    <property type="match status" value="2"/>
</dbReference>
<feature type="transmembrane region" description="Helical" evidence="2">
    <location>
        <begin position="454"/>
        <end position="474"/>
    </location>
</feature>
<dbReference type="Gene3D" id="3.40.50.150">
    <property type="entry name" value="Vaccinia Virus protein VP39"/>
    <property type="match status" value="1"/>
</dbReference>
<feature type="transmembrane region" description="Helical" evidence="2">
    <location>
        <begin position="201"/>
        <end position="222"/>
    </location>
</feature>
<dbReference type="SUPFAM" id="SSF53335">
    <property type="entry name" value="S-adenosyl-L-methionine-dependent methyltransferases"/>
    <property type="match status" value="1"/>
</dbReference>